<keyword evidence="12" id="KW-1185">Reference proteome</keyword>
<dbReference type="CDD" id="cd13403">
    <property type="entry name" value="MLTF-like"/>
    <property type="match status" value="1"/>
</dbReference>
<proteinExistence type="inferred from homology"/>
<keyword evidence="6 8" id="KW-0456">Lyase</keyword>
<evidence type="ECO:0000256" key="2">
    <source>
        <dbReference type="ARBA" id="ARBA00010333"/>
    </source>
</evidence>
<dbReference type="EMBL" id="CP021425">
    <property type="protein sequence ID" value="ARU57541.1"/>
    <property type="molecule type" value="Genomic_DNA"/>
</dbReference>
<name>A0A1Y0IAP7_9GAMM</name>
<comment type="similarity">
    <text evidence="8">In the N-terminal section; belongs to the bacterial solute-binding protein 3 family.</text>
</comment>
<dbReference type="SUPFAM" id="SSF53850">
    <property type="entry name" value="Periplasmic binding protein-like II"/>
    <property type="match status" value="1"/>
</dbReference>
<evidence type="ECO:0000313" key="11">
    <source>
        <dbReference type="EMBL" id="ARU57541.1"/>
    </source>
</evidence>
<comment type="similarity">
    <text evidence="2">Belongs to the bacterial solute-binding protein 3 family.</text>
</comment>
<dbReference type="KEGG" id="ome:OLMES_3511"/>
<feature type="domain" description="Solute-binding protein family 3/N-terminal" evidence="10">
    <location>
        <begin position="1"/>
        <end position="222"/>
    </location>
</feature>
<dbReference type="GO" id="GO:0016998">
    <property type="term" value="P:cell wall macromolecule catabolic process"/>
    <property type="evidence" value="ECO:0007669"/>
    <property type="project" value="UniProtKB-UniRule"/>
</dbReference>
<dbReference type="InterPro" id="IPR008258">
    <property type="entry name" value="Transglycosylase_SLT_dom_1"/>
</dbReference>
<dbReference type="InterPro" id="IPR023703">
    <property type="entry name" value="MltF"/>
</dbReference>
<keyword evidence="3 8" id="KW-0732">Signal</keyword>
<dbReference type="InterPro" id="IPR001638">
    <property type="entry name" value="Solute-binding_3/MltF_N"/>
</dbReference>
<feature type="active site" evidence="8">
    <location>
        <position position="269"/>
    </location>
</feature>
<dbReference type="GO" id="GO:0009279">
    <property type="term" value="C:cell outer membrane"/>
    <property type="evidence" value="ECO:0007669"/>
    <property type="project" value="UniProtKB-SubCell"/>
</dbReference>
<dbReference type="Gene3D" id="1.10.530.10">
    <property type="match status" value="1"/>
</dbReference>
<dbReference type="HAMAP" id="MF_02016">
    <property type="entry name" value="MltF"/>
    <property type="match status" value="1"/>
</dbReference>
<dbReference type="NCBIfam" id="NF008112">
    <property type="entry name" value="PRK10859.1"/>
    <property type="match status" value="1"/>
</dbReference>
<evidence type="ECO:0000256" key="9">
    <source>
        <dbReference type="SAM" id="MobiDB-lite"/>
    </source>
</evidence>
<comment type="caution">
    <text evidence="8">Lacks conserved residue(s) required for the propagation of feature annotation.</text>
</comment>
<dbReference type="PANTHER" id="PTHR35936:SF32">
    <property type="entry name" value="MEMBRANE-BOUND LYTIC MUREIN TRANSGLYCOSYLASE F"/>
    <property type="match status" value="1"/>
</dbReference>
<comment type="similarity">
    <text evidence="1">Belongs to the transglycosylase Slt family.</text>
</comment>
<dbReference type="CDD" id="cd01009">
    <property type="entry name" value="PBP2_YfhD_N"/>
    <property type="match status" value="1"/>
</dbReference>
<protein>
    <recommendedName>
        <fullName evidence="8">Membrane-bound lytic murein transglycosylase F</fullName>
        <ecNumber evidence="8">4.2.2.n1</ecNumber>
    </recommendedName>
    <alternativeName>
        <fullName evidence="8">Murein lyase F</fullName>
    </alternativeName>
</protein>
<evidence type="ECO:0000313" key="12">
    <source>
        <dbReference type="Proteomes" id="UP000196027"/>
    </source>
</evidence>
<dbReference type="Gene3D" id="3.40.190.10">
    <property type="entry name" value="Periplasmic binding protein-like II"/>
    <property type="match status" value="2"/>
</dbReference>
<dbReference type="SUPFAM" id="SSF53955">
    <property type="entry name" value="Lysozyme-like"/>
    <property type="match status" value="1"/>
</dbReference>
<dbReference type="Pfam" id="PF01464">
    <property type="entry name" value="SLT"/>
    <property type="match status" value="1"/>
</dbReference>
<dbReference type="InterPro" id="IPR023346">
    <property type="entry name" value="Lysozyme-like_dom_sf"/>
</dbReference>
<dbReference type="EC" id="4.2.2.n1" evidence="8"/>
<dbReference type="GO" id="GO:0008933">
    <property type="term" value="F:peptidoglycan lytic transglycosylase activity"/>
    <property type="evidence" value="ECO:0007669"/>
    <property type="project" value="UniProtKB-UniRule"/>
</dbReference>
<dbReference type="AlphaFoldDB" id="A0A1Y0IAP7"/>
<dbReference type="Proteomes" id="UP000196027">
    <property type="component" value="Chromosome"/>
</dbReference>
<evidence type="ECO:0000256" key="3">
    <source>
        <dbReference type="ARBA" id="ARBA00022729"/>
    </source>
</evidence>
<evidence type="ECO:0000256" key="7">
    <source>
        <dbReference type="ARBA" id="ARBA00023316"/>
    </source>
</evidence>
<comment type="subcellular location">
    <subcellularLocation>
        <location evidence="8">Cell outer membrane</location>
        <topology evidence="8">Peripheral membrane protein</topology>
    </subcellularLocation>
    <text evidence="8">Attached to the inner leaflet of the outer membrane.</text>
</comment>
<dbReference type="PANTHER" id="PTHR35936">
    <property type="entry name" value="MEMBRANE-BOUND LYTIC MUREIN TRANSGLYCOSYLASE F"/>
    <property type="match status" value="1"/>
</dbReference>
<dbReference type="Pfam" id="PF00497">
    <property type="entry name" value="SBP_bac_3"/>
    <property type="match status" value="1"/>
</dbReference>
<feature type="region of interest" description="LT domain" evidence="8">
    <location>
        <begin position="223"/>
        <end position="454"/>
    </location>
</feature>
<keyword evidence="4 8" id="KW-0472">Membrane</keyword>
<evidence type="ECO:0000256" key="8">
    <source>
        <dbReference type="HAMAP-Rule" id="MF_02016"/>
    </source>
</evidence>
<feature type="region of interest" description="Disordered" evidence="9">
    <location>
        <begin position="416"/>
        <end position="454"/>
    </location>
</feature>
<evidence type="ECO:0000256" key="5">
    <source>
        <dbReference type="ARBA" id="ARBA00023237"/>
    </source>
</evidence>
<dbReference type="GO" id="GO:0009253">
    <property type="term" value="P:peptidoglycan catabolic process"/>
    <property type="evidence" value="ECO:0007669"/>
    <property type="project" value="TreeGrafter"/>
</dbReference>
<comment type="similarity">
    <text evidence="8">In the C-terminal section; belongs to the transglycosylase Slt family.</text>
</comment>
<sequence>MITRNAPTIYYEGKDGPAGFEYEISKLFAEHLGVELRLRVAESVTELNDVVAKNYAHFAAAGIAVTPAKLEQFRFSSPYMEVTQQLVYRRGTQKPTDLSDLIGKRIIVQQGSHQAERLRDYRQDIKALSWSEADDLDTSDLLRLITEGEVDYTVLDSNELEIYQSMFPQIRSAFPLSHTETLAWLFPPGTDETLLQEATAFFAKISADGTLLQLKERYFSQKNKMNYVGAKTFMTHMKNRLPKYEDTFRAAAQDFALDWRLLAAIGYQESHWRADAISPTGVKGLMMLTRNTAKEMGISNRLDPELSIHGGAKYFTRVYKRLPDRITEPDRTWFALAAYNVGYGHLEDARVLTQRFGKDPDKWDDVKAHLPLLSKKKWYSQTRYGYARGHEPVVYVRNIRRYLDVLSWMSSPERREQIAEKSEQSDPALEPYKESPKAESTIISSSMEHLPPTL</sequence>
<comment type="catalytic activity">
    <reaction evidence="8">
        <text>Exolytic cleavage of the (1-&gt;4)-beta-glycosidic linkage between N-acetylmuramic acid (MurNAc) and N-acetylglucosamine (GlcNAc) residues in peptidoglycan, from either the reducing or the non-reducing ends of the peptidoglycan chains, with concomitant formation of a 1,6-anhydrobond in the MurNAc residue.</text>
        <dbReference type="EC" id="4.2.2.n1"/>
    </reaction>
</comment>
<keyword evidence="5 8" id="KW-0998">Cell outer membrane</keyword>
<keyword evidence="7 8" id="KW-0961">Cell wall biogenesis/degradation</keyword>
<evidence type="ECO:0000259" key="10">
    <source>
        <dbReference type="SMART" id="SM00062"/>
    </source>
</evidence>
<dbReference type="GO" id="GO:0071555">
    <property type="term" value="P:cell wall organization"/>
    <property type="evidence" value="ECO:0007669"/>
    <property type="project" value="UniProtKB-KW"/>
</dbReference>
<organism evidence="11 12">
    <name type="scientific">Oleiphilus messinensis</name>
    <dbReference type="NCBI Taxonomy" id="141451"/>
    <lineage>
        <taxon>Bacteria</taxon>
        <taxon>Pseudomonadati</taxon>
        <taxon>Pseudomonadota</taxon>
        <taxon>Gammaproteobacteria</taxon>
        <taxon>Oceanospirillales</taxon>
        <taxon>Oleiphilaceae</taxon>
        <taxon>Oleiphilus</taxon>
    </lineage>
</organism>
<gene>
    <name evidence="8" type="primary">mltF</name>
    <name evidence="11" type="ORF">OLMES_3511</name>
</gene>
<comment type="function">
    <text evidence="8">Murein-degrading enzyme that degrades murein glycan strands and insoluble, high-molecular weight murein sacculi, with the concomitant formation of a 1,6-anhydromuramoyl product. Lytic transglycosylases (LTs) play an integral role in the metabolism of the peptidoglycan (PG) sacculus. Their lytic action creates space within the PG sacculus to allow for its expansion as well as for the insertion of various structures such as secretion systems and flagella.</text>
</comment>
<dbReference type="SMART" id="SM00062">
    <property type="entry name" value="PBPb"/>
    <property type="match status" value="1"/>
</dbReference>
<comment type="domain">
    <text evidence="8">The N-terminal domain does not have lytic activity and probably modulates enzymatic activity. The C-terminal domain is the catalytic active domain.</text>
</comment>
<dbReference type="InterPro" id="IPR000189">
    <property type="entry name" value="Transglyc_AS"/>
</dbReference>
<evidence type="ECO:0000256" key="4">
    <source>
        <dbReference type="ARBA" id="ARBA00023136"/>
    </source>
</evidence>
<evidence type="ECO:0000256" key="1">
    <source>
        <dbReference type="ARBA" id="ARBA00007734"/>
    </source>
</evidence>
<dbReference type="PROSITE" id="PS00922">
    <property type="entry name" value="TRANSGLYCOSYLASE"/>
    <property type="match status" value="1"/>
</dbReference>
<reference evidence="11 12" key="1">
    <citation type="submission" date="2017-05" db="EMBL/GenBank/DDBJ databases">
        <title>Genomic insights into alkan degradation activity of Oleiphilus messinensis.</title>
        <authorList>
            <person name="Kozyavkin S.A."/>
            <person name="Slesarev A.I."/>
            <person name="Golyshin P.N."/>
            <person name="Korzhenkov A."/>
            <person name="Golyshina O.N."/>
            <person name="Toshchakov S.V."/>
        </authorList>
    </citation>
    <scope>NUCLEOTIDE SEQUENCE [LARGE SCALE GENOMIC DNA]</scope>
    <source>
        <strain evidence="11 12">ME102</strain>
    </source>
</reference>
<accession>A0A1Y0IAP7</accession>
<evidence type="ECO:0000256" key="6">
    <source>
        <dbReference type="ARBA" id="ARBA00023239"/>
    </source>
</evidence>